<dbReference type="EMBL" id="BMKA01000003">
    <property type="protein sequence ID" value="GGA23713.1"/>
    <property type="molecule type" value="Genomic_DNA"/>
</dbReference>
<protein>
    <submittedName>
        <fullName evidence="1">Uncharacterized protein</fullName>
    </submittedName>
</protein>
<gene>
    <name evidence="1" type="ORF">GCM10011498_25770</name>
</gene>
<reference evidence="1" key="1">
    <citation type="journal article" date="2014" name="Int. J. Syst. Evol. Microbiol.">
        <title>Complete genome sequence of Corynebacterium casei LMG S-19264T (=DSM 44701T), isolated from a smear-ripened cheese.</title>
        <authorList>
            <consortium name="US DOE Joint Genome Institute (JGI-PGF)"/>
            <person name="Walter F."/>
            <person name="Albersmeier A."/>
            <person name="Kalinowski J."/>
            <person name="Ruckert C."/>
        </authorList>
    </citation>
    <scope>NUCLEOTIDE SEQUENCE</scope>
    <source>
        <strain evidence="1">CGMCC 1.15880</strain>
    </source>
</reference>
<keyword evidence="2" id="KW-1185">Reference proteome</keyword>
<evidence type="ECO:0000313" key="2">
    <source>
        <dbReference type="Proteomes" id="UP000628017"/>
    </source>
</evidence>
<name>A0A916R000_9RHOB</name>
<accession>A0A916R000</accession>
<evidence type="ECO:0000313" key="1">
    <source>
        <dbReference type="EMBL" id="GGA23713.1"/>
    </source>
</evidence>
<reference evidence="1" key="2">
    <citation type="submission" date="2020-09" db="EMBL/GenBank/DDBJ databases">
        <authorList>
            <person name="Sun Q."/>
            <person name="Zhou Y."/>
        </authorList>
    </citation>
    <scope>NUCLEOTIDE SEQUENCE</scope>
    <source>
        <strain evidence="1">CGMCC 1.15880</strain>
    </source>
</reference>
<dbReference type="AlphaFoldDB" id="A0A916R000"/>
<organism evidence="1 2">
    <name type="scientific">Neptunicoccus cionae</name>
    <dbReference type="NCBI Taxonomy" id="2035344"/>
    <lineage>
        <taxon>Bacteria</taxon>
        <taxon>Pseudomonadati</taxon>
        <taxon>Pseudomonadota</taxon>
        <taxon>Alphaproteobacteria</taxon>
        <taxon>Rhodobacterales</taxon>
        <taxon>Paracoccaceae</taxon>
        <taxon>Neptunicoccus</taxon>
    </lineage>
</organism>
<proteinExistence type="predicted"/>
<sequence>MSQEWIISVLKDLKNFANQNQLGRLAEQLDDTIHVAVAETTTKARNIAAAEGDAKSNRDVSRTRGAM</sequence>
<comment type="caution">
    <text evidence="1">The sequence shown here is derived from an EMBL/GenBank/DDBJ whole genome shotgun (WGS) entry which is preliminary data.</text>
</comment>
<dbReference type="Proteomes" id="UP000628017">
    <property type="component" value="Unassembled WGS sequence"/>
</dbReference>